<dbReference type="GO" id="GO:0003735">
    <property type="term" value="F:structural constituent of ribosome"/>
    <property type="evidence" value="ECO:0007669"/>
    <property type="project" value="InterPro"/>
</dbReference>
<sequence length="228" mass="26018">MTEQELQLNYDDMLKAGMHFGRKKTVFNPKMGKYVFTVKEGICIIDLLKTQTEITKVAEYLKKVITDGGVVLFVGLTKQSADTIKDLANELNMPYVVERWIGGSLTNFKVISSRVKKMEEMEKQTKTGELDKYTKKERLMFERELKKMENHFGGLRKMTKLPDVVFVSSLKDGVLPIREAKRMKIKTVAIANTDSSPDDVDYAIPANDRSKKSIDLILEAIKKEITNK</sequence>
<keyword evidence="3 5" id="KW-0687">Ribonucleoprotein</keyword>
<evidence type="ECO:0000313" key="7">
    <source>
        <dbReference type="Proteomes" id="UP000176834"/>
    </source>
</evidence>
<keyword evidence="2 5" id="KW-0689">Ribosomal protein</keyword>
<dbReference type="InterPro" id="IPR023591">
    <property type="entry name" value="Ribosomal_uS2_flav_dom_sf"/>
</dbReference>
<comment type="caution">
    <text evidence="6">The sequence shown here is derived from an EMBL/GenBank/DDBJ whole genome shotgun (WGS) entry which is preliminary data.</text>
</comment>
<dbReference type="PANTHER" id="PTHR12534:SF0">
    <property type="entry name" value="SMALL RIBOSOMAL SUBUNIT PROTEIN US2M"/>
    <property type="match status" value="1"/>
</dbReference>
<dbReference type="InterPro" id="IPR001865">
    <property type="entry name" value="Ribosomal_uS2"/>
</dbReference>
<dbReference type="Gene3D" id="3.40.50.10490">
    <property type="entry name" value="Glucose-6-phosphate isomerase like protein, domain 1"/>
    <property type="match status" value="1"/>
</dbReference>
<name>A0A1F8F248_9BACT</name>
<evidence type="ECO:0000256" key="3">
    <source>
        <dbReference type="ARBA" id="ARBA00023274"/>
    </source>
</evidence>
<evidence type="ECO:0000256" key="2">
    <source>
        <dbReference type="ARBA" id="ARBA00022980"/>
    </source>
</evidence>
<dbReference type="PRINTS" id="PR00395">
    <property type="entry name" value="RIBOSOMALS2"/>
</dbReference>
<dbReference type="GO" id="GO:0022627">
    <property type="term" value="C:cytosolic small ribosomal subunit"/>
    <property type="evidence" value="ECO:0007669"/>
    <property type="project" value="TreeGrafter"/>
</dbReference>
<gene>
    <name evidence="5" type="primary">rpsB</name>
    <name evidence="6" type="ORF">A3B86_03125</name>
</gene>
<evidence type="ECO:0000256" key="4">
    <source>
        <dbReference type="ARBA" id="ARBA00035256"/>
    </source>
</evidence>
<dbReference type="EMBL" id="MGJN01000008">
    <property type="protein sequence ID" value="OGN07203.1"/>
    <property type="molecule type" value="Genomic_DNA"/>
</dbReference>
<dbReference type="CDD" id="cd01425">
    <property type="entry name" value="RPS2"/>
    <property type="match status" value="1"/>
</dbReference>
<dbReference type="Pfam" id="PF00318">
    <property type="entry name" value="Ribosomal_S2"/>
    <property type="match status" value="1"/>
</dbReference>
<dbReference type="GO" id="GO:0006412">
    <property type="term" value="P:translation"/>
    <property type="evidence" value="ECO:0007669"/>
    <property type="project" value="UniProtKB-UniRule"/>
</dbReference>
<dbReference type="AlphaFoldDB" id="A0A1F8F248"/>
<comment type="similarity">
    <text evidence="1 5">Belongs to the universal ribosomal protein uS2 family.</text>
</comment>
<proteinExistence type="inferred from homology"/>
<organism evidence="6 7">
    <name type="scientific">Candidatus Yanofskybacteria bacterium RIFCSPHIGHO2_02_FULL_38_22b</name>
    <dbReference type="NCBI Taxonomy" id="1802673"/>
    <lineage>
        <taxon>Bacteria</taxon>
        <taxon>Candidatus Yanofskyibacteriota</taxon>
    </lineage>
</organism>
<protein>
    <recommendedName>
        <fullName evidence="4 5">Small ribosomal subunit protein uS2</fullName>
    </recommendedName>
</protein>
<dbReference type="Proteomes" id="UP000176834">
    <property type="component" value="Unassembled WGS sequence"/>
</dbReference>
<evidence type="ECO:0000256" key="5">
    <source>
        <dbReference type="HAMAP-Rule" id="MF_00291"/>
    </source>
</evidence>
<dbReference type="SUPFAM" id="SSF52313">
    <property type="entry name" value="Ribosomal protein S2"/>
    <property type="match status" value="1"/>
</dbReference>
<evidence type="ECO:0000256" key="1">
    <source>
        <dbReference type="ARBA" id="ARBA00006242"/>
    </source>
</evidence>
<accession>A0A1F8F248</accession>
<dbReference type="Gene3D" id="1.10.287.610">
    <property type="entry name" value="Helix hairpin bin"/>
    <property type="match status" value="1"/>
</dbReference>
<evidence type="ECO:0000313" key="6">
    <source>
        <dbReference type="EMBL" id="OGN07203.1"/>
    </source>
</evidence>
<dbReference type="NCBIfam" id="TIGR01011">
    <property type="entry name" value="rpsB_bact"/>
    <property type="match status" value="1"/>
</dbReference>
<dbReference type="FunFam" id="1.10.287.610:FF:000001">
    <property type="entry name" value="30S ribosomal protein S2"/>
    <property type="match status" value="1"/>
</dbReference>
<dbReference type="InterPro" id="IPR005706">
    <property type="entry name" value="Ribosomal_uS2_bac/mit/plastid"/>
</dbReference>
<dbReference type="PANTHER" id="PTHR12534">
    <property type="entry name" value="30S RIBOSOMAL PROTEIN S2 PROKARYOTIC AND ORGANELLAR"/>
    <property type="match status" value="1"/>
</dbReference>
<dbReference type="HAMAP" id="MF_00291_B">
    <property type="entry name" value="Ribosomal_uS2_B"/>
    <property type="match status" value="1"/>
</dbReference>
<reference evidence="6 7" key="1">
    <citation type="journal article" date="2016" name="Nat. Commun.">
        <title>Thousands of microbial genomes shed light on interconnected biogeochemical processes in an aquifer system.</title>
        <authorList>
            <person name="Anantharaman K."/>
            <person name="Brown C.T."/>
            <person name="Hug L.A."/>
            <person name="Sharon I."/>
            <person name="Castelle C.J."/>
            <person name="Probst A.J."/>
            <person name="Thomas B.C."/>
            <person name="Singh A."/>
            <person name="Wilkins M.J."/>
            <person name="Karaoz U."/>
            <person name="Brodie E.L."/>
            <person name="Williams K.H."/>
            <person name="Hubbard S.S."/>
            <person name="Banfield J.F."/>
        </authorList>
    </citation>
    <scope>NUCLEOTIDE SEQUENCE [LARGE SCALE GENOMIC DNA]</scope>
</reference>